<evidence type="ECO:0000313" key="1">
    <source>
        <dbReference type="EMBL" id="KAK1321882.1"/>
    </source>
</evidence>
<protein>
    <recommendedName>
        <fullName evidence="3">Reverse transcriptase zinc-binding domain-containing protein</fullName>
    </recommendedName>
</protein>
<name>A0AAV9F814_ACOCL</name>
<dbReference type="AlphaFoldDB" id="A0AAV9F814"/>
<comment type="caution">
    <text evidence="1">The sequence shown here is derived from an EMBL/GenBank/DDBJ whole genome shotgun (WGS) entry which is preliminary data.</text>
</comment>
<evidence type="ECO:0000313" key="2">
    <source>
        <dbReference type="Proteomes" id="UP001180020"/>
    </source>
</evidence>
<proteinExistence type="predicted"/>
<dbReference type="Proteomes" id="UP001180020">
    <property type="component" value="Unassembled WGS sequence"/>
</dbReference>
<dbReference type="PANTHER" id="PTHR33116:SF76">
    <property type="entry name" value="DUF4283 DOMAIN-CONTAINING PROTEIN"/>
    <property type="match status" value="1"/>
</dbReference>
<organism evidence="1 2">
    <name type="scientific">Acorus calamus</name>
    <name type="common">Sweet flag</name>
    <dbReference type="NCBI Taxonomy" id="4465"/>
    <lineage>
        <taxon>Eukaryota</taxon>
        <taxon>Viridiplantae</taxon>
        <taxon>Streptophyta</taxon>
        <taxon>Embryophyta</taxon>
        <taxon>Tracheophyta</taxon>
        <taxon>Spermatophyta</taxon>
        <taxon>Magnoliopsida</taxon>
        <taxon>Liliopsida</taxon>
        <taxon>Acoraceae</taxon>
        <taxon>Acorus</taxon>
    </lineage>
</organism>
<gene>
    <name evidence="1" type="ORF">QJS10_CPA03g01267</name>
</gene>
<dbReference type="EMBL" id="JAUJYO010000003">
    <property type="protein sequence ID" value="KAK1321882.1"/>
    <property type="molecule type" value="Genomic_DNA"/>
</dbReference>
<dbReference type="PANTHER" id="PTHR33116">
    <property type="entry name" value="REVERSE TRANSCRIPTASE ZINC-BINDING DOMAIN-CONTAINING PROTEIN-RELATED-RELATED"/>
    <property type="match status" value="1"/>
</dbReference>
<evidence type="ECO:0008006" key="3">
    <source>
        <dbReference type="Google" id="ProtNLM"/>
    </source>
</evidence>
<reference evidence="1" key="1">
    <citation type="journal article" date="2023" name="Nat. Commun.">
        <title>Diploid and tetraploid genomes of Acorus and the evolution of monocots.</title>
        <authorList>
            <person name="Ma L."/>
            <person name="Liu K.W."/>
            <person name="Li Z."/>
            <person name="Hsiao Y.Y."/>
            <person name="Qi Y."/>
            <person name="Fu T."/>
            <person name="Tang G.D."/>
            <person name="Zhang D."/>
            <person name="Sun W.H."/>
            <person name="Liu D.K."/>
            <person name="Li Y."/>
            <person name="Chen G.Z."/>
            <person name="Liu X.D."/>
            <person name="Liao X.Y."/>
            <person name="Jiang Y.T."/>
            <person name="Yu X."/>
            <person name="Hao Y."/>
            <person name="Huang J."/>
            <person name="Zhao X.W."/>
            <person name="Ke S."/>
            <person name="Chen Y.Y."/>
            <person name="Wu W.L."/>
            <person name="Hsu J.L."/>
            <person name="Lin Y.F."/>
            <person name="Huang M.D."/>
            <person name="Li C.Y."/>
            <person name="Huang L."/>
            <person name="Wang Z.W."/>
            <person name="Zhao X."/>
            <person name="Zhong W.Y."/>
            <person name="Peng D.H."/>
            <person name="Ahmad S."/>
            <person name="Lan S."/>
            <person name="Zhang J.S."/>
            <person name="Tsai W.C."/>
            <person name="Van de Peer Y."/>
            <person name="Liu Z.J."/>
        </authorList>
    </citation>
    <scope>NUCLEOTIDE SEQUENCE</scope>
    <source>
        <strain evidence="1">CP</strain>
    </source>
</reference>
<accession>A0AAV9F814</accession>
<keyword evidence="2" id="KW-1185">Reference proteome</keyword>
<sequence>MKVMGHTLSLTNLQQERIASRLDRTLINSLWLNAYPESITEYLAPSLSDHSALLVRLTPEVLSGHPTFTEVVENAWLTEVEGTPQYRLAKKLQLVKLALKKWNIEVFGDIHHKLKRGRDLLARIQNLLHNSPLDQALILQKKEARMEYAKLVFNEESFIQQKSRQNNIQLGDCNSAFFYASVAARKAQNTLRKVKLPNGDLSDDLDIVKRETIHYFQALFNKESAIAIPPIPFRNTLSVEANSQIFIGGPTDEDFLAILQIPSSKPPVKYLGLPLYHGALSCGMCTPIVEKIMKRTQPWQSKLLSFAGRLELARTVLNSFHIYWSSTFKLPAKTISTIEKHIRNFIWRKHEAPGAHHVSWVDFCQPVDEGGLGLKRIKLSNEAALATRFWEIVSGEDSLWAKWIHAKYVKDNSIWAIRSTSSSSRAWMKILACHNWVKSKSNVLLFSGRNTNLWFDPWVNGSALHDLLPPPMATHWGPTDSTPVCKLLDNDTWSPTLWWSACHLAIWEDILMIRVGGSRTDIPIWMG</sequence>
<reference evidence="1" key="2">
    <citation type="submission" date="2023-06" db="EMBL/GenBank/DDBJ databases">
        <authorList>
            <person name="Ma L."/>
            <person name="Liu K.-W."/>
            <person name="Li Z."/>
            <person name="Hsiao Y.-Y."/>
            <person name="Qi Y."/>
            <person name="Fu T."/>
            <person name="Tang G."/>
            <person name="Zhang D."/>
            <person name="Sun W.-H."/>
            <person name="Liu D.-K."/>
            <person name="Li Y."/>
            <person name="Chen G.-Z."/>
            <person name="Liu X.-D."/>
            <person name="Liao X.-Y."/>
            <person name="Jiang Y.-T."/>
            <person name="Yu X."/>
            <person name="Hao Y."/>
            <person name="Huang J."/>
            <person name="Zhao X.-W."/>
            <person name="Ke S."/>
            <person name="Chen Y.-Y."/>
            <person name="Wu W.-L."/>
            <person name="Hsu J.-L."/>
            <person name="Lin Y.-F."/>
            <person name="Huang M.-D."/>
            <person name="Li C.-Y."/>
            <person name="Huang L."/>
            <person name="Wang Z.-W."/>
            <person name="Zhao X."/>
            <person name="Zhong W.-Y."/>
            <person name="Peng D.-H."/>
            <person name="Ahmad S."/>
            <person name="Lan S."/>
            <person name="Zhang J.-S."/>
            <person name="Tsai W.-C."/>
            <person name="Van De Peer Y."/>
            <person name="Liu Z.-J."/>
        </authorList>
    </citation>
    <scope>NUCLEOTIDE SEQUENCE</scope>
    <source>
        <strain evidence="1">CP</strain>
        <tissue evidence="1">Leaves</tissue>
    </source>
</reference>